<dbReference type="RefSeq" id="WP_205263773.1">
    <property type="nucleotide sequence ID" value="NZ_JBKBDD010000006.1"/>
</dbReference>
<proteinExistence type="predicted"/>
<evidence type="ECO:0000313" key="2">
    <source>
        <dbReference type="EMBL" id="MFN6545275.1"/>
    </source>
</evidence>
<evidence type="ECO:0000313" key="3">
    <source>
        <dbReference type="Proteomes" id="UP001635816"/>
    </source>
</evidence>
<evidence type="ECO:0008006" key="4">
    <source>
        <dbReference type="Google" id="ProtNLM"/>
    </source>
</evidence>
<sequence length="75" mass="8141">MTHANGGGFDDDDFDDDAPEADVVEQLIPVGVDDEDDAMSDLRQVRISTDADATEADLIDQAIVVPLDDESDFDR</sequence>
<protein>
    <recommendedName>
        <fullName evidence="4">DNA primase</fullName>
    </recommendedName>
</protein>
<gene>
    <name evidence="2" type="ORF">ACK4CT_18975</name>
</gene>
<name>A0ABW9LCF5_9MYCO</name>
<reference evidence="2 3" key="1">
    <citation type="submission" date="2024-12" db="EMBL/GenBank/DDBJ databases">
        <title>The coexistence of Mycolicibacterium septicum and Mycolicibacterium nivoides in clinical samples.</title>
        <authorList>
            <person name="Wang C."/>
            <person name="Feng Y."/>
            <person name="Zong Z."/>
        </authorList>
    </citation>
    <scope>NUCLEOTIDE SEQUENCE [LARGE SCALE GENOMIC DNA]</scope>
    <source>
        <strain evidence="2 3">120309</strain>
    </source>
</reference>
<dbReference type="Proteomes" id="UP001635816">
    <property type="component" value="Unassembled WGS sequence"/>
</dbReference>
<feature type="region of interest" description="Disordered" evidence="1">
    <location>
        <begin position="1"/>
        <end position="21"/>
    </location>
</feature>
<feature type="compositionally biased region" description="Acidic residues" evidence="1">
    <location>
        <begin position="9"/>
        <end position="21"/>
    </location>
</feature>
<dbReference type="EMBL" id="JBKBDD010000006">
    <property type="protein sequence ID" value="MFN6545275.1"/>
    <property type="molecule type" value="Genomic_DNA"/>
</dbReference>
<evidence type="ECO:0000256" key="1">
    <source>
        <dbReference type="SAM" id="MobiDB-lite"/>
    </source>
</evidence>
<accession>A0ABW9LCF5</accession>
<keyword evidence="3" id="KW-1185">Reference proteome</keyword>
<organism evidence="2 3">
    <name type="scientific">Mycolicibacterium nivoides</name>
    <dbReference type="NCBI Taxonomy" id="2487344"/>
    <lineage>
        <taxon>Bacteria</taxon>
        <taxon>Bacillati</taxon>
        <taxon>Actinomycetota</taxon>
        <taxon>Actinomycetes</taxon>
        <taxon>Mycobacteriales</taxon>
        <taxon>Mycobacteriaceae</taxon>
        <taxon>Mycolicibacterium</taxon>
    </lineage>
</organism>
<comment type="caution">
    <text evidence="2">The sequence shown here is derived from an EMBL/GenBank/DDBJ whole genome shotgun (WGS) entry which is preliminary data.</text>
</comment>